<dbReference type="Gene3D" id="3.20.20.150">
    <property type="entry name" value="Divalent-metal-dependent TIM barrel enzymes"/>
    <property type="match status" value="1"/>
</dbReference>
<evidence type="ECO:0000259" key="1">
    <source>
        <dbReference type="Pfam" id="PF01261"/>
    </source>
</evidence>
<keyword evidence="2" id="KW-0413">Isomerase</keyword>
<proteinExistence type="predicted"/>
<gene>
    <name evidence="2" type="ORF">EPJ72_08330</name>
</gene>
<dbReference type="InterPro" id="IPR036237">
    <property type="entry name" value="Xyl_isomerase-like_sf"/>
</dbReference>
<reference evidence="2 3" key="1">
    <citation type="journal article" date="1992" name="Lakartidningen">
        <title>[Penicillin V and not amoxicillin is the first choice preparation in acute otitis].</title>
        <authorList>
            <person name="Kamme C."/>
            <person name="Lundgren K."/>
            <person name="Prellner K."/>
        </authorList>
    </citation>
    <scope>NUCLEOTIDE SEQUENCE [LARGE SCALE GENOMIC DNA]</scope>
    <source>
        <strain evidence="2 3">PC5538III-hc</strain>
    </source>
</reference>
<dbReference type="OrthoDB" id="9801426at2"/>
<accession>A0A5C8EU17</accession>
<feature type="domain" description="Xylose isomerase-like TIM barrel" evidence="1">
    <location>
        <begin position="49"/>
        <end position="215"/>
    </location>
</feature>
<dbReference type="EMBL" id="SAXY01000050">
    <property type="protein sequence ID" value="TXJ40431.1"/>
    <property type="molecule type" value="Genomic_DNA"/>
</dbReference>
<evidence type="ECO:0000313" key="2">
    <source>
        <dbReference type="EMBL" id="TXJ40431.1"/>
    </source>
</evidence>
<dbReference type="Proteomes" id="UP000323176">
    <property type="component" value="Unassembled WGS sequence"/>
</dbReference>
<dbReference type="InterPro" id="IPR013022">
    <property type="entry name" value="Xyl_isomerase-like_TIM-brl"/>
</dbReference>
<dbReference type="Pfam" id="PF01261">
    <property type="entry name" value="AP_endonuc_2"/>
    <property type="match status" value="1"/>
</dbReference>
<dbReference type="SUPFAM" id="SSF51658">
    <property type="entry name" value="Xylose isomerase-like"/>
    <property type="match status" value="1"/>
</dbReference>
<dbReference type="AlphaFoldDB" id="A0A5C8EU17"/>
<protein>
    <submittedName>
        <fullName evidence="2">Sugar phosphate isomerase/epimerase</fullName>
    </submittedName>
</protein>
<comment type="caution">
    <text evidence="2">The sequence shown here is derived from an EMBL/GenBank/DDBJ whole genome shotgun (WGS) entry which is preliminary data.</text>
</comment>
<organism evidence="2 3">
    <name type="scientific">Brachyspira pilosicoli</name>
    <name type="common">Serpulina pilosicoli</name>
    <dbReference type="NCBI Taxonomy" id="52584"/>
    <lineage>
        <taxon>Bacteria</taxon>
        <taxon>Pseudomonadati</taxon>
        <taxon>Spirochaetota</taxon>
        <taxon>Spirochaetia</taxon>
        <taxon>Brachyspirales</taxon>
        <taxon>Brachyspiraceae</taxon>
        <taxon>Brachyspira</taxon>
    </lineage>
</organism>
<sequence length="273" mass="31923">MKLCISSLAWDIKNRLNIYKFLSKKEIKFIEILPFKISNLGLYDNYNNYIKLKREWEDFGLQAVSMQSLHFGLNNCSLFNSEMERKNLYDYTLKAIEVASILGIKHIVFGSPKLRIVPENMIYNEAYDIAFKFFTKLNDEAVKYNVVIGIEPNSKEYGTNFLTNTKDTFEFVNKINLKNIKINLDLSTIILENENISQSVNLLNLLDYNFHCHISIPYLKNDYINYKNNIIEYLYKLKTSKVAHYSIETVVSNNDEIENINIINGIIDFIKSL</sequence>
<evidence type="ECO:0000313" key="3">
    <source>
        <dbReference type="Proteomes" id="UP000323176"/>
    </source>
</evidence>
<name>A0A5C8EU17_BRAPL</name>
<dbReference type="GO" id="GO:0016853">
    <property type="term" value="F:isomerase activity"/>
    <property type="evidence" value="ECO:0007669"/>
    <property type="project" value="UniProtKB-KW"/>
</dbReference>